<evidence type="ECO:0000256" key="6">
    <source>
        <dbReference type="ARBA" id="ARBA00022949"/>
    </source>
</evidence>
<evidence type="ECO:0000256" key="1">
    <source>
        <dbReference type="ARBA" id="ARBA00004282"/>
    </source>
</evidence>
<dbReference type="InterPro" id="IPR001781">
    <property type="entry name" value="Znf_LIM"/>
</dbReference>
<accession>A0A1I7SMQ3</accession>
<protein>
    <submittedName>
        <fullName evidence="11">(pine wood nematode) hypothetical protein</fullName>
    </submittedName>
</protein>
<dbReference type="SUPFAM" id="SSF57716">
    <property type="entry name" value="Glucocorticoid receptor-like (DNA-binding domain)"/>
    <property type="match status" value="4"/>
</dbReference>
<evidence type="ECO:0000256" key="2">
    <source>
        <dbReference type="ARBA" id="ARBA00022490"/>
    </source>
</evidence>
<dbReference type="AlphaFoldDB" id="A0A1I7SMQ3"/>
<evidence type="ECO:0000256" key="4">
    <source>
        <dbReference type="ARBA" id="ARBA00022737"/>
    </source>
</evidence>
<dbReference type="FunFam" id="2.10.110.10:FF:000008">
    <property type="entry name" value="Paxillin isoform 1"/>
    <property type="match status" value="1"/>
</dbReference>
<proteinExistence type="predicted"/>
<keyword evidence="6" id="KW-0965">Cell junction</keyword>
<evidence type="ECO:0000256" key="9">
    <source>
        <dbReference type="PROSITE-ProRule" id="PRU00125"/>
    </source>
</evidence>
<dbReference type="GO" id="GO:0061061">
    <property type="term" value="P:muscle structure development"/>
    <property type="evidence" value="ECO:0007669"/>
    <property type="project" value="TreeGrafter"/>
</dbReference>
<dbReference type="PROSITE" id="PS50023">
    <property type="entry name" value="LIM_DOMAIN_2"/>
    <property type="match status" value="3"/>
</dbReference>
<dbReference type="GO" id="GO:0046872">
    <property type="term" value="F:metal ion binding"/>
    <property type="evidence" value="ECO:0007669"/>
    <property type="project" value="UniProtKB-KW"/>
</dbReference>
<keyword evidence="4" id="KW-0677">Repeat</keyword>
<dbReference type="FunFam" id="2.10.110.10:FF:000018">
    <property type="entry name" value="Paxillin isoform 1"/>
    <property type="match status" value="1"/>
</dbReference>
<comment type="subcellular location">
    <subcellularLocation>
        <location evidence="1">Cell junction</location>
    </subcellularLocation>
    <subcellularLocation>
        <location evidence="8">Cytoplasm</location>
        <location evidence="8">Myofibril</location>
        <location evidence="8">Sarcomere</location>
        <location evidence="8">M line</location>
    </subcellularLocation>
</comment>
<dbReference type="GO" id="GO:0003779">
    <property type="term" value="F:actin binding"/>
    <property type="evidence" value="ECO:0007669"/>
    <property type="project" value="TreeGrafter"/>
</dbReference>
<evidence type="ECO:0000256" key="5">
    <source>
        <dbReference type="ARBA" id="ARBA00022833"/>
    </source>
</evidence>
<dbReference type="Proteomes" id="UP000582659">
    <property type="component" value="Unassembled WGS sequence"/>
</dbReference>
<dbReference type="GO" id="GO:0007507">
    <property type="term" value="P:heart development"/>
    <property type="evidence" value="ECO:0007669"/>
    <property type="project" value="TreeGrafter"/>
</dbReference>
<evidence type="ECO:0000313" key="12">
    <source>
        <dbReference type="Proteomes" id="UP000095284"/>
    </source>
</evidence>
<feature type="domain" description="LIM zinc-binding" evidence="10">
    <location>
        <begin position="194"/>
        <end position="252"/>
    </location>
</feature>
<dbReference type="GO" id="GO:0031941">
    <property type="term" value="C:filamentous actin"/>
    <property type="evidence" value="ECO:0007669"/>
    <property type="project" value="TreeGrafter"/>
</dbReference>
<keyword evidence="3 9" id="KW-0479">Metal-binding</keyword>
<evidence type="ECO:0000313" key="13">
    <source>
        <dbReference type="Proteomes" id="UP000659654"/>
    </source>
</evidence>
<dbReference type="EMBL" id="CAJFDI010000006">
    <property type="protein sequence ID" value="CAD5234507.1"/>
    <property type="molecule type" value="Genomic_DNA"/>
</dbReference>
<reference evidence="14" key="1">
    <citation type="submission" date="2016-11" db="UniProtKB">
        <authorList>
            <consortium name="WormBaseParasite"/>
        </authorList>
    </citation>
    <scope>IDENTIFICATION</scope>
</reference>
<feature type="domain" description="LIM zinc-binding" evidence="10">
    <location>
        <begin position="16"/>
        <end position="75"/>
    </location>
</feature>
<gene>
    <name evidence="11" type="ORF">BXYJ_LOCUS14598</name>
</gene>
<dbReference type="GO" id="GO:0001725">
    <property type="term" value="C:stress fiber"/>
    <property type="evidence" value="ECO:0007669"/>
    <property type="project" value="TreeGrafter"/>
</dbReference>
<dbReference type="GO" id="GO:0055120">
    <property type="term" value="C:striated muscle dense body"/>
    <property type="evidence" value="ECO:0007669"/>
    <property type="project" value="UniProtKB-ARBA"/>
</dbReference>
<organism evidence="12 14">
    <name type="scientific">Bursaphelenchus xylophilus</name>
    <name type="common">Pinewood nematode worm</name>
    <name type="synonym">Aphelenchoides xylophilus</name>
    <dbReference type="NCBI Taxonomy" id="6326"/>
    <lineage>
        <taxon>Eukaryota</taxon>
        <taxon>Metazoa</taxon>
        <taxon>Ecdysozoa</taxon>
        <taxon>Nematoda</taxon>
        <taxon>Chromadorea</taxon>
        <taxon>Rhabditida</taxon>
        <taxon>Tylenchina</taxon>
        <taxon>Tylenchomorpha</taxon>
        <taxon>Aphelenchoidea</taxon>
        <taxon>Aphelenchoididae</taxon>
        <taxon>Bursaphelenchus</taxon>
    </lineage>
</organism>
<feature type="domain" description="LIM zinc-binding" evidence="10">
    <location>
        <begin position="134"/>
        <end position="193"/>
    </location>
</feature>
<keyword evidence="2" id="KW-0963">Cytoplasm</keyword>
<dbReference type="GO" id="GO:0051371">
    <property type="term" value="F:muscle alpha-actinin binding"/>
    <property type="evidence" value="ECO:0007669"/>
    <property type="project" value="TreeGrafter"/>
</dbReference>
<evidence type="ECO:0000256" key="8">
    <source>
        <dbReference type="ARBA" id="ARBA00037833"/>
    </source>
</evidence>
<dbReference type="PANTHER" id="PTHR24214">
    <property type="entry name" value="PDZ AND LIM DOMAIN PROTEIN ZASP"/>
    <property type="match status" value="1"/>
</dbReference>
<dbReference type="PROSITE" id="PS00478">
    <property type="entry name" value="LIM_DOMAIN_1"/>
    <property type="match status" value="3"/>
</dbReference>
<dbReference type="GO" id="GO:0030036">
    <property type="term" value="P:actin cytoskeleton organization"/>
    <property type="evidence" value="ECO:0007669"/>
    <property type="project" value="TreeGrafter"/>
</dbReference>
<evidence type="ECO:0000313" key="14">
    <source>
        <dbReference type="WBParaSite" id="BXY_1433900.1"/>
    </source>
</evidence>
<evidence type="ECO:0000256" key="7">
    <source>
        <dbReference type="ARBA" id="ARBA00023038"/>
    </source>
</evidence>
<dbReference type="InterPro" id="IPR050604">
    <property type="entry name" value="PDZ-LIM_domain"/>
</dbReference>
<dbReference type="SMR" id="A0A1I7SMQ3"/>
<dbReference type="GO" id="GO:0005912">
    <property type="term" value="C:adherens junction"/>
    <property type="evidence" value="ECO:0007669"/>
    <property type="project" value="TreeGrafter"/>
</dbReference>
<evidence type="ECO:0000313" key="11">
    <source>
        <dbReference type="EMBL" id="CAD5234507.1"/>
    </source>
</evidence>
<dbReference type="Proteomes" id="UP000659654">
    <property type="component" value="Unassembled WGS sequence"/>
</dbReference>
<reference evidence="11" key="2">
    <citation type="submission" date="2020-09" db="EMBL/GenBank/DDBJ databases">
        <authorList>
            <person name="Kikuchi T."/>
        </authorList>
    </citation>
    <scope>NUCLEOTIDE SEQUENCE</scope>
    <source>
        <strain evidence="11">Ka4C1</strain>
    </source>
</reference>
<keyword evidence="7 9" id="KW-0440">LIM domain</keyword>
<dbReference type="eggNOG" id="KOG1703">
    <property type="taxonomic scope" value="Eukaryota"/>
</dbReference>
<keyword evidence="5 9" id="KW-0862">Zinc</keyword>
<dbReference type="Proteomes" id="UP000095284">
    <property type="component" value="Unplaced"/>
</dbReference>
<dbReference type="GO" id="GO:0031430">
    <property type="term" value="C:M band"/>
    <property type="evidence" value="ECO:0007669"/>
    <property type="project" value="UniProtKB-SubCell"/>
</dbReference>
<evidence type="ECO:0000256" key="3">
    <source>
        <dbReference type="ARBA" id="ARBA00022723"/>
    </source>
</evidence>
<dbReference type="GO" id="GO:0030018">
    <property type="term" value="C:Z disc"/>
    <property type="evidence" value="ECO:0007669"/>
    <property type="project" value="TreeGrafter"/>
</dbReference>
<keyword evidence="13" id="KW-1185">Reference proteome</keyword>
<dbReference type="SMART" id="SM00132">
    <property type="entry name" value="LIM"/>
    <property type="match status" value="4"/>
</dbReference>
<dbReference type="Gene3D" id="2.10.110.10">
    <property type="entry name" value="Cysteine Rich Protein"/>
    <property type="match status" value="4"/>
</dbReference>
<dbReference type="FunFam" id="2.10.110.10:FF:000009">
    <property type="entry name" value="Paxillin isoform 1"/>
    <property type="match status" value="1"/>
</dbReference>
<dbReference type="PANTHER" id="PTHR24214:SF62">
    <property type="entry name" value="LEUPAXIN"/>
    <property type="match status" value="1"/>
</dbReference>
<name>A0A1I7SMQ3_BURXY</name>
<dbReference type="Pfam" id="PF00412">
    <property type="entry name" value="LIM"/>
    <property type="match status" value="4"/>
</dbReference>
<sequence length="258" mass="29375">MSYVSDRHGVHTIPKGECAACGHQIVGQIVIAMGKNWHPEHYVCCQCGQELGNIPYFERGGKPYCERDYNELFLPRCAYCDGAIKDKCVHALGKVFHADHFTCVECGSGFGIDGYYEKDGVAYCRSDFLRLFGPKCHGCNGSVQSRFISALGYTWDPECFVCQDCHQPFRNGNFFEWNGIPLCEKDYHLRRGSICSQCNLPIHGRCVIALGKHFHPEHFQCSNCRKHLTRANFKEIQHKAYCQKCSEKIIPPIEYVTQ</sequence>
<dbReference type="OrthoDB" id="15567at2759"/>
<evidence type="ECO:0000259" key="10">
    <source>
        <dbReference type="PROSITE" id="PS50023"/>
    </source>
</evidence>
<dbReference type="WBParaSite" id="BXY_1433900.1">
    <property type="protein sequence ID" value="BXY_1433900.1"/>
    <property type="gene ID" value="BXY_1433900"/>
</dbReference>
<dbReference type="EMBL" id="CAJFCV020000006">
    <property type="protein sequence ID" value="CAG9130313.1"/>
    <property type="molecule type" value="Genomic_DNA"/>
</dbReference>